<comment type="similarity">
    <text evidence="5">Belongs to the dTDP-4-dehydrorhamnose 3,5-epimerase family.</text>
</comment>
<dbReference type="GO" id="GO:0008830">
    <property type="term" value="F:dTDP-4-dehydrorhamnose 3,5-epimerase activity"/>
    <property type="evidence" value="ECO:0007669"/>
    <property type="project" value="UniProtKB-EC"/>
</dbReference>
<evidence type="ECO:0000313" key="8">
    <source>
        <dbReference type="Proteomes" id="UP001303946"/>
    </source>
</evidence>
<keyword evidence="8" id="KW-1185">Reference proteome</keyword>
<feature type="region of interest" description="Disordered" evidence="6">
    <location>
        <begin position="159"/>
        <end position="183"/>
    </location>
</feature>
<accession>A0ABZ0CWX0</accession>
<dbReference type="EMBL" id="CP136336">
    <property type="protein sequence ID" value="WOB09460.1"/>
    <property type="molecule type" value="Genomic_DNA"/>
</dbReference>
<comment type="pathway">
    <text evidence="5">Carbohydrate biosynthesis; dTDP-L-rhamnose biosynthesis.</text>
</comment>
<evidence type="ECO:0000256" key="3">
    <source>
        <dbReference type="ARBA" id="ARBA00012098"/>
    </source>
</evidence>
<evidence type="ECO:0000256" key="6">
    <source>
        <dbReference type="SAM" id="MobiDB-lite"/>
    </source>
</evidence>
<reference evidence="7 8" key="1">
    <citation type="submission" date="2023-10" db="EMBL/GenBank/DDBJ databases">
        <title>Bacteria for the degradation of biodegradable plastic PBAT(Polybutylene adipate terephthalate).</title>
        <authorList>
            <person name="Weon H.-Y."/>
            <person name="Yeon J."/>
        </authorList>
    </citation>
    <scope>NUCLEOTIDE SEQUENCE [LARGE SCALE GENOMIC DNA]</scope>
    <source>
        <strain evidence="7 8">SBD 7-3</strain>
    </source>
</reference>
<comment type="function">
    <text evidence="2 5">Catalyzes the epimerization of the C3' and C5'positions of dTDP-6-deoxy-D-xylo-4-hexulose, forming dTDP-6-deoxy-L-lyxo-4-hexulose.</text>
</comment>
<dbReference type="NCBIfam" id="TIGR01221">
    <property type="entry name" value="rmlC"/>
    <property type="match status" value="1"/>
</dbReference>
<evidence type="ECO:0000313" key="7">
    <source>
        <dbReference type="EMBL" id="WOB09460.1"/>
    </source>
</evidence>
<dbReference type="Proteomes" id="UP001303946">
    <property type="component" value="Chromosome"/>
</dbReference>
<dbReference type="InterPro" id="IPR000888">
    <property type="entry name" value="RmlC-like"/>
</dbReference>
<evidence type="ECO:0000256" key="4">
    <source>
        <dbReference type="ARBA" id="ARBA00019595"/>
    </source>
</evidence>
<dbReference type="EC" id="5.1.3.13" evidence="3 5"/>
<dbReference type="PANTHER" id="PTHR21047">
    <property type="entry name" value="DTDP-6-DEOXY-D-GLUCOSE-3,5 EPIMERASE"/>
    <property type="match status" value="1"/>
</dbReference>
<comment type="catalytic activity">
    <reaction evidence="1 5">
        <text>dTDP-4-dehydro-6-deoxy-alpha-D-glucose = dTDP-4-dehydro-beta-L-rhamnose</text>
        <dbReference type="Rhea" id="RHEA:16969"/>
        <dbReference type="ChEBI" id="CHEBI:57649"/>
        <dbReference type="ChEBI" id="CHEBI:62830"/>
        <dbReference type="EC" id="5.1.3.13"/>
    </reaction>
</comment>
<evidence type="ECO:0000256" key="2">
    <source>
        <dbReference type="ARBA" id="ARBA00001997"/>
    </source>
</evidence>
<organism evidence="7 8">
    <name type="scientific">Piscinibacter gummiphilus</name>
    <dbReference type="NCBI Taxonomy" id="946333"/>
    <lineage>
        <taxon>Bacteria</taxon>
        <taxon>Pseudomonadati</taxon>
        <taxon>Pseudomonadota</taxon>
        <taxon>Betaproteobacteria</taxon>
        <taxon>Burkholderiales</taxon>
        <taxon>Sphaerotilaceae</taxon>
        <taxon>Piscinibacter</taxon>
    </lineage>
</organism>
<dbReference type="PANTHER" id="PTHR21047:SF2">
    <property type="entry name" value="THYMIDINE DIPHOSPHO-4-KETO-RHAMNOSE 3,5-EPIMERASE"/>
    <property type="match status" value="1"/>
</dbReference>
<dbReference type="Pfam" id="PF00908">
    <property type="entry name" value="dTDP_sugar_isom"/>
    <property type="match status" value="1"/>
</dbReference>
<comment type="subunit">
    <text evidence="5">Homodimer.</text>
</comment>
<name>A0ABZ0CWX0_9BURK</name>
<dbReference type="CDD" id="cd00438">
    <property type="entry name" value="cupin_RmlC"/>
    <property type="match status" value="1"/>
</dbReference>
<dbReference type="SUPFAM" id="SSF51182">
    <property type="entry name" value="RmlC-like cupins"/>
    <property type="match status" value="1"/>
</dbReference>
<dbReference type="InterPro" id="IPR011051">
    <property type="entry name" value="RmlC_Cupin_sf"/>
</dbReference>
<dbReference type="Gene3D" id="2.60.120.10">
    <property type="entry name" value="Jelly Rolls"/>
    <property type="match status" value="1"/>
</dbReference>
<sequence length="183" mass="20223">MNVIKTAIEGVLILEPKVFGDARGFFMESFNQKAFDAAVGKHIEFVQDNHSRSGRGVLRGMHYQLPPHAQGKLVRVTQGRVFDVAVDMRRSSPTFGKWAGVELSGENHRQLWLPPGMAHGFLVLSESADFLYKTSSYYTPQAEGALRWNDPAIGIEWPNNGVEPQLSDKDAGAPSFDAATTFD</sequence>
<evidence type="ECO:0000256" key="1">
    <source>
        <dbReference type="ARBA" id="ARBA00001298"/>
    </source>
</evidence>
<keyword evidence="5 7" id="KW-0413">Isomerase</keyword>
<protein>
    <recommendedName>
        <fullName evidence="4 5">dTDP-4-dehydrorhamnose 3,5-epimerase</fullName>
        <ecNumber evidence="3 5">5.1.3.13</ecNumber>
    </recommendedName>
    <alternativeName>
        <fullName evidence="5">Thymidine diphospho-4-keto-rhamnose 3,5-epimerase</fullName>
    </alternativeName>
</protein>
<proteinExistence type="inferred from homology"/>
<gene>
    <name evidence="7" type="primary">rfbC</name>
    <name evidence="7" type="ORF">RXV79_05200</name>
</gene>
<evidence type="ECO:0000256" key="5">
    <source>
        <dbReference type="RuleBase" id="RU364069"/>
    </source>
</evidence>
<dbReference type="InterPro" id="IPR014710">
    <property type="entry name" value="RmlC-like_jellyroll"/>
</dbReference>
<dbReference type="RefSeq" id="WP_316702413.1">
    <property type="nucleotide sequence ID" value="NZ_CP136336.1"/>
</dbReference>